<dbReference type="EMBL" id="AJ488511">
    <property type="protein sequence ID" value="CAD33717.1"/>
    <property type="molecule type" value="Genomic_DNA"/>
</dbReference>
<dbReference type="Gene3D" id="1.10.10.10">
    <property type="entry name" value="Winged helix-like DNA-binding domain superfamily/Winged helix DNA-binding domain"/>
    <property type="match status" value="1"/>
</dbReference>
<comment type="similarity">
    <text evidence="1">Belongs to the IS150/IS1296 orfA family.</text>
</comment>
<keyword evidence="3" id="KW-0548">Nucleotidyltransferase</keyword>
<dbReference type="PANTHER" id="PTHR33795:SF1">
    <property type="entry name" value="INSERTION ELEMENT IS150 PROTEIN INSJ"/>
    <property type="match status" value="1"/>
</dbReference>
<feature type="domain" description="Insertion element IS150 protein InsJ-like helix-turn-helix" evidence="2">
    <location>
        <begin position="10"/>
        <end position="50"/>
    </location>
</feature>
<evidence type="ECO:0000256" key="1">
    <source>
        <dbReference type="ARBA" id="ARBA00038232"/>
    </source>
</evidence>
<keyword evidence="3" id="KW-0695">RNA-directed DNA polymerase</keyword>
<dbReference type="Pfam" id="PF13518">
    <property type="entry name" value="HTH_28"/>
    <property type="match status" value="1"/>
</dbReference>
<proteinExistence type="inferred from homology"/>
<dbReference type="InterPro" id="IPR055247">
    <property type="entry name" value="InsJ-like_HTH"/>
</dbReference>
<evidence type="ECO:0000259" key="2">
    <source>
        <dbReference type="Pfam" id="PF13518"/>
    </source>
</evidence>
<name>Q8GA79_ECOLX</name>
<dbReference type="InterPro" id="IPR036388">
    <property type="entry name" value="WH-like_DNA-bd_sf"/>
</dbReference>
<evidence type="ECO:0000313" key="3">
    <source>
        <dbReference type="EMBL" id="CAD33717.1"/>
    </source>
</evidence>
<dbReference type="InterPro" id="IPR010921">
    <property type="entry name" value="Trp_repressor/repl_initiator"/>
</dbReference>
<organism evidence="3">
    <name type="scientific">Escherichia coli</name>
    <dbReference type="NCBI Taxonomy" id="562"/>
    <lineage>
        <taxon>Bacteria</taxon>
        <taxon>Pseudomonadati</taxon>
        <taxon>Pseudomonadota</taxon>
        <taxon>Gammaproteobacteria</taxon>
        <taxon>Enterobacterales</taxon>
        <taxon>Enterobacteriaceae</taxon>
        <taxon>Escherichia</taxon>
    </lineage>
</organism>
<dbReference type="SUPFAM" id="SSF48295">
    <property type="entry name" value="TrpR-like"/>
    <property type="match status" value="1"/>
</dbReference>
<dbReference type="PANTHER" id="PTHR33795">
    <property type="entry name" value="INSERTION ELEMENT IS150 PROTEIN INSJ"/>
    <property type="match status" value="1"/>
</dbReference>
<dbReference type="GO" id="GO:0043565">
    <property type="term" value="F:sequence-specific DNA binding"/>
    <property type="evidence" value="ECO:0007669"/>
    <property type="project" value="InterPro"/>
</dbReference>
<sequence>MEKFSLEFKKVVSEKYLEGELSLKSVARMYGISPWTVRKWAYAYREHGISILTGKKGCYSPELKLTVVKSSRHSSAE</sequence>
<dbReference type="AlphaFoldDB" id="Q8GA79"/>
<reference evidence="3" key="1">
    <citation type="journal article" date="2002" name="Infect. Immun.">
        <title>Genetic structure and distribution of four pathogenicity islands (PAI I(536) to PAI IV(536)) of uropathogenic Escherichia coli strain 536.</title>
        <authorList>
            <person name="Dobrindt U."/>
            <person name="Blum-Oehler G."/>
            <person name="Nagy G."/>
            <person name="Schneider G."/>
            <person name="Johann A."/>
            <person name="Gottschalk G."/>
            <person name="Hacker J."/>
        </authorList>
    </citation>
    <scope>NUCLEOTIDE SEQUENCE</scope>
    <source>
        <strain evidence="3">536</strain>
    </source>
</reference>
<dbReference type="InterPro" id="IPR052057">
    <property type="entry name" value="IS150/IS1296_orfA-like"/>
</dbReference>
<protein>
    <recommendedName>
        <fullName evidence="2">Insertion element IS150 protein InsJ-like helix-turn-helix domain-containing protein</fullName>
    </recommendedName>
</protein>
<keyword evidence="3" id="KW-0808">Transferase</keyword>
<accession>Q8GA79</accession>
<dbReference type="GO" id="GO:0003964">
    <property type="term" value="F:RNA-directed DNA polymerase activity"/>
    <property type="evidence" value="ECO:0007669"/>
    <property type="project" value="UniProtKB-KW"/>
</dbReference>